<keyword evidence="2 5" id="KW-0132">Cell division</keyword>
<comment type="caution">
    <text evidence="8">The sequence shown here is derived from an EMBL/GenBank/DDBJ whole genome shotgun (WGS) entry which is preliminary data.</text>
</comment>
<evidence type="ECO:0000256" key="1">
    <source>
        <dbReference type="ARBA" id="ARBA00022475"/>
    </source>
</evidence>
<keyword evidence="3 5" id="KW-0472">Membrane</keyword>
<evidence type="ECO:0000256" key="4">
    <source>
        <dbReference type="ARBA" id="ARBA00023306"/>
    </source>
</evidence>
<comment type="subcellular location">
    <subcellularLocation>
        <location evidence="5">Cell membrane</location>
        <topology evidence="5">Peripheral membrane protein</topology>
        <orientation evidence="5">Cytoplasmic side</orientation>
    </subcellularLocation>
    <text evidence="5">Localizes to the Z ring in an FtsZ-dependent manner. Targeted to the membrane through a conserved C-terminal amphipathic helix.</text>
</comment>
<protein>
    <recommendedName>
        <fullName evidence="5 6">Cell division protein FtsA</fullName>
    </recommendedName>
</protein>
<dbReference type="Pfam" id="PF02491">
    <property type="entry name" value="SHS2_FTSA"/>
    <property type="match status" value="1"/>
</dbReference>
<dbReference type="AlphaFoldDB" id="A0A6N4RC70"/>
<dbReference type="GO" id="GO:0032153">
    <property type="term" value="C:cell division site"/>
    <property type="evidence" value="ECO:0007669"/>
    <property type="project" value="UniProtKB-UniRule"/>
</dbReference>
<evidence type="ECO:0000256" key="2">
    <source>
        <dbReference type="ARBA" id="ARBA00022618"/>
    </source>
</evidence>
<dbReference type="GO" id="GO:0043093">
    <property type="term" value="P:FtsZ-dependent cytokinesis"/>
    <property type="evidence" value="ECO:0007669"/>
    <property type="project" value="UniProtKB-UniRule"/>
</dbReference>
<dbReference type="PIRSF" id="PIRSF003101">
    <property type="entry name" value="FtsA"/>
    <property type="match status" value="1"/>
</dbReference>
<evidence type="ECO:0000259" key="7">
    <source>
        <dbReference type="SMART" id="SM00842"/>
    </source>
</evidence>
<evidence type="ECO:0000256" key="5">
    <source>
        <dbReference type="HAMAP-Rule" id="MF_02033"/>
    </source>
</evidence>
<keyword evidence="4 5" id="KW-0131">Cell cycle</keyword>
<gene>
    <name evidence="5 8" type="primary">ftsA</name>
    <name evidence="8" type="ORF">DI628_07035</name>
</gene>
<dbReference type="Proteomes" id="UP000320948">
    <property type="component" value="Unassembled WGS sequence"/>
</dbReference>
<dbReference type="Gene3D" id="3.30.1490.110">
    <property type="match status" value="1"/>
</dbReference>
<dbReference type="SUPFAM" id="SSF53067">
    <property type="entry name" value="Actin-like ATPase domain"/>
    <property type="match status" value="2"/>
</dbReference>
<dbReference type="InterPro" id="IPR003494">
    <property type="entry name" value="SHS2_FtsA"/>
</dbReference>
<dbReference type="InterPro" id="IPR020823">
    <property type="entry name" value="Cell_div_FtsA"/>
</dbReference>
<comment type="subunit">
    <text evidence="5">Self-interacts. Interacts with FtsZ.</text>
</comment>
<evidence type="ECO:0000256" key="6">
    <source>
        <dbReference type="PIRNR" id="PIRNR003101"/>
    </source>
</evidence>
<dbReference type="NCBIfam" id="TIGR01174">
    <property type="entry name" value="ftsA"/>
    <property type="match status" value="1"/>
</dbReference>
<comment type="similarity">
    <text evidence="5 6">Belongs to the FtsA/MreB family.</text>
</comment>
<name>A0A6N4RC70_BLAVI</name>
<keyword evidence="1 5" id="KW-1003">Cell membrane</keyword>
<organism evidence="8 9">
    <name type="scientific">Blastochloris viridis</name>
    <name type="common">Rhodopseudomonas viridis</name>
    <dbReference type="NCBI Taxonomy" id="1079"/>
    <lineage>
        <taxon>Bacteria</taxon>
        <taxon>Pseudomonadati</taxon>
        <taxon>Pseudomonadota</taxon>
        <taxon>Alphaproteobacteria</taxon>
        <taxon>Hyphomicrobiales</taxon>
        <taxon>Blastochloridaceae</taxon>
        <taxon>Blastochloris</taxon>
    </lineage>
</organism>
<evidence type="ECO:0000313" key="8">
    <source>
        <dbReference type="EMBL" id="TKW60646.1"/>
    </source>
</evidence>
<dbReference type="SMART" id="SM00842">
    <property type="entry name" value="FtsA"/>
    <property type="match status" value="1"/>
</dbReference>
<sequence length="416" mass="44468">MVKTRNRIVAGLDIGSSKVACFIAELDEFFNPHVLGYGQHISTGLKRGMIVDMDRTETAIREAVHAAEDMAGVEIQGVIVSLGGVHLRSHMTDGLVVLNKQDITDADIFKVIDVARARQIGDDRQIIHAQATKYVLDNQSDIRDPRGMTGSRLEADVHIITAATSAIRNVVRCVERANLEVLDIVVQPYASALATVVPDERELGVALVDIGGGTIDLAIYAEGALVYTAVIPLGGQHITADIARGLSTPLTAAERIKVLHGHAMASTIVSDDEFEVPSVGDDNQTVKAEATHMTKSALAGIIQPRCEEMLELVRDKIEQSGFEAAIGRRVVLTGGASQLNGLRNLAEVVLDKSVRLARPVGVQGLTDLSGTPGFATPVGLLIYGARQAAQQSRVRVTDSKIAQLAGQMAKLLRFAN</sequence>
<comment type="function">
    <text evidence="5 6">Cell division protein that is involved in the assembly of the Z ring. May serve as a membrane anchor for the Z ring.</text>
</comment>
<dbReference type="HAMAP" id="MF_02033">
    <property type="entry name" value="FtsA"/>
    <property type="match status" value="1"/>
</dbReference>
<dbReference type="GO" id="GO:0009898">
    <property type="term" value="C:cytoplasmic side of plasma membrane"/>
    <property type="evidence" value="ECO:0007669"/>
    <property type="project" value="UniProtKB-UniRule"/>
</dbReference>
<dbReference type="PANTHER" id="PTHR32432">
    <property type="entry name" value="CELL DIVISION PROTEIN FTSA-RELATED"/>
    <property type="match status" value="1"/>
</dbReference>
<dbReference type="CDD" id="cd24048">
    <property type="entry name" value="ASKHA_NBD_FtsA"/>
    <property type="match status" value="1"/>
</dbReference>
<feature type="domain" description="SHS2" evidence="7">
    <location>
        <begin position="9"/>
        <end position="195"/>
    </location>
</feature>
<dbReference type="PANTHER" id="PTHR32432:SF4">
    <property type="entry name" value="CELL DIVISION PROTEIN FTSA"/>
    <property type="match status" value="1"/>
</dbReference>
<accession>A0A6N4RC70</accession>
<reference evidence="8 9" key="1">
    <citation type="journal article" date="2017" name="Nat. Commun.">
        <title>In situ click chemistry generation of cyclooxygenase-2 inhibitors.</title>
        <authorList>
            <person name="Bhardwaj A."/>
            <person name="Kaur J."/>
            <person name="Wuest M."/>
            <person name="Wuest F."/>
        </authorList>
    </citation>
    <scope>NUCLEOTIDE SEQUENCE [LARGE SCALE GENOMIC DNA]</scope>
    <source>
        <strain evidence="8">S2_018_000_R2_106</strain>
    </source>
</reference>
<dbReference type="InterPro" id="IPR043129">
    <property type="entry name" value="ATPase_NBD"/>
</dbReference>
<dbReference type="InterPro" id="IPR050696">
    <property type="entry name" value="FtsA/MreB"/>
</dbReference>
<dbReference type="Pfam" id="PF14450">
    <property type="entry name" value="FtsA"/>
    <property type="match status" value="2"/>
</dbReference>
<dbReference type="Gene3D" id="3.30.420.40">
    <property type="match status" value="2"/>
</dbReference>
<evidence type="ECO:0000256" key="3">
    <source>
        <dbReference type="ARBA" id="ARBA00023136"/>
    </source>
</evidence>
<dbReference type="EMBL" id="VAFM01000002">
    <property type="protein sequence ID" value="TKW60646.1"/>
    <property type="molecule type" value="Genomic_DNA"/>
</dbReference>
<evidence type="ECO:0000313" key="9">
    <source>
        <dbReference type="Proteomes" id="UP000320948"/>
    </source>
</evidence>
<proteinExistence type="inferred from homology"/>